<dbReference type="AlphaFoldDB" id="A0A2G9YQY7"/>
<gene>
    <name evidence="2" type="ORF">COX39_01775</name>
</gene>
<dbReference type="Proteomes" id="UP000231567">
    <property type="component" value="Unassembled WGS sequence"/>
</dbReference>
<evidence type="ECO:0000313" key="2">
    <source>
        <dbReference type="EMBL" id="PIP21634.1"/>
    </source>
</evidence>
<proteinExistence type="predicted"/>
<keyword evidence="1" id="KW-0812">Transmembrane</keyword>
<keyword evidence="1" id="KW-1133">Transmembrane helix</keyword>
<accession>A0A2G9YQY7</accession>
<reference evidence="2 3" key="1">
    <citation type="submission" date="2017-09" db="EMBL/GenBank/DDBJ databases">
        <title>Depth-based differentiation of microbial function through sediment-hosted aquifers and enrichment of novel symbionts in the deep terrestrial subsurface.</title>
        <authorList>
            <person name="Probst A.J."/>
            <person name="Ladd B."/>
            <person name="Jarett J.K."/>
            <person name="Geller-Mcgrath D.E."/>
            <person name="Sieber C.M."/>
            <person name="Emerson J.B."/>
            <person name="Anantharaman K."/>
            <person name="Thomas B.C."/>
            <person name="Malmstrom R."/>
            <person name="Stieglmeier M."/>
            <person name="Klingl A."/>
            <person name="Woyke T."/>
            <person name="Ryan C.M."/>
            <person name="Banfield J.F."/>
        </authorList>
    </citation>
    <scope>NUCLEOTIDE SEQUENCE [LARGE SCALE GENOMIC DNA]</scope>
    <source>
        <strain evidence="2">CG23_combo_of_CG06-09_8_20_14_all_40_13</strain>
    </source>
</reference>
<keyword evidence="1" id="KW-0472">Membrane</keyword>
<evidence type="ECO:0008006" key="4">
    <source>
        <dbReference type="Google" id="ProtNLM"/>
    </source>
</evidence>
<feature type="transmembrane region" description="Helical" evidence="1">
    <location>
        <begin position="111"/>
        <end position="129"/>
    </location>
</feature>
<sequence length="131" mass="14603">MDTKVKKLRKIVIIAAVLVLIAQFYFAIIPQKAKALSWEKVLDMNTLGLTDNDGLFRFQEFKGKLYAGTYTNNESAQAQLWVTSDGQNWAQVTGYSSVYQGITAIEVFGDYLYVSAIPSSIAVEGLILLKR</sequence>
<evidence type="ECO:0000256" key="1">
    <source>
        <dbReference type="SAM" id="Phobius"/>
    </source>
</evidence>
<comment type="caution">
    <text evidence="2">The sequence shown here is derived from an EMBL/GenBank/DDBJ whole genome shotgun (WGS) entry which is preliminary data.</text>
</comment>
<name>A0A2G9YQY7_9BACT</name>
<evidence type="ECO:0000313" key="3">
    <source>
        <dbReference type="Proteomes" id="UP000231567"/>
    </source>
</evidence>
<dbReference type="EMBL" id="PCRM01000026">
    <property type="protein sequence ID" value="PIP21634.1"/>
    <property type="molecule type" value="Genomic_DNA"/>
</dbReference>
<organism evidence="2 3">
    <name type="scientific">Candidatus Nealsonbacteria bacterium CG23_combo_of_CG06-09_8_20_14_all_40_13</name>
    <dbReference type="NCBI Taxonomy" id="1974724"/>
    <lineage>
        <taxon>Bacteria</taxon>
        <taxon>Candidatus Nealsoniibacteriota</taxon>
    </lineage>
</organism>
<protein>
    <recommendedName>
        <fullName evidence="4">F5/8 type C domain-containing protein</fullName>
    </recommendedName>
</protein>
<feature type="transmembrane region" description="Helical" evidence="1">
    <location>
        <begin position="12"/>
        <end position="29"/>
    </location>
</feature>